<dbReference type="PANTHER" id="PTHR43736">
    <property type="entry name" value="ADP-RIBOSE PYROPHOSPHATASE"/>
    <property type="match status" value="1"/>
</dbReference>
<dbReference type="InterPro" id="IPR020476">
    <property type="entry name" value="Nudix_hydrolase"/>
</dbReference>
<dbReference type="AlphaFoldDB" id="B4SGT6"/>
<feature type="domain" description="Nudix hydrolase" evidence="3">
    <location>
        <begin position="49"/>
        <end position="179"/>
    </location>
</feature>
<dbReference type="InterPro" id="IPR015797">
    <property type="entry name" value="NUDIX_hydrolase-like_dom_sf"/>
</dbReference>
<keyword evidence="5" id="KW-1185">Reference proteome</keyword>
<reference evidence="4 5" key="1">
    <citation type="submission" date="2008-06" db="EMBL/GenBank/DDBJ databases">
        <title>Complete sequence of Pelodictyon phaeoclathratiforme BU-1.</title>
        <authorList>
            <consortium name="US DOE Joint Genome Institute"/>
            <person name="Lucas S."/>
            <person name="Copeland A."/>
            <person name="Lapidus A."/>
            <person name="Glavina del Rio T."/>
            <person name="Dalin E."/>
            <person name="Tice H."/>
            <person name="Bruce D."/>
            <person name="Goodwin L."/>
            <person name="Pitluck S."/>
            <person name="Schmutz J."/>
            <person name="Larimer F."/>
            <person name="Land M."/>
            <person name="Hauser L."/>
            <person name="Kyrpides N."/>
            <person name="Mikhailova N."/>
            <person name="Liu Z."/>
            <person name="Li T."/>
            <person name="Zhao F."/>
            <person name="Overmann J."/>
            <person name="Bryant D.A."/>
            <person name="Richardson P."/>
        </authorList>
    </citation>
    <scope>NUCLEOTIDE SEQUENCE [LARGE SCALE GENOMIC DNA]</scope>
    <source>
        <strain evidence="5">DSM 5477 / BU-1</strain>
    </source>
</reference>
<gene>
    <name evidence="4" type="ordered locus">Ppha_1227</name>
</gene>
<organism evidence="4 5">
    <name type="scientific">Pelodictyon phaeoclathratiforme (strain DSM 5477 / BU-1)</name>
    <dbReference type="NCBI Taxonomy" id="324925"/>
    <lineage>
        <taxon>Bacteria</taxon>
        <taxon>Pseudomonadati</taxon>
        <taxon>Chlorobiota</taxon>
        <taxon>Chlorobiia</taxon>
        <taxon>Chlorobiales</taxon>
        <taxon>Chlorobiaceae</taxon>
        <taxon>Chlorobium/Pelodictyon group</taxon>
        <taxon>Pelodictyon</taxon>
    </lineage>
</organism>
<dbReference type="KEGG" id="pph:Ppha_1227"/>
<accession>B4SGT6</accession>
<dbReference type="Pfam" id="PF00293">
    <property type="entry name" value="NUDIX"/>
    <property type="match status" value="1"/>
</dbReference>
<evidence type="ECO:0000313" key="5">
    <source>
        <dbReference type="Proteomes" id="UP000002724"/>
    </source>
</evidence>
<dbReference type="PANTHER" id="PTHR43736:SF1">
    <property type="entry name" value="DIHYDRONEOPTERIN TRIPHOSPHATE DIPHOSPHATASE"/>
    <property type="match status" value="1"/>
</dbReference>
<evidence type="ECO:0000259" key="3">
    <source>
        <dbReference type="PROSITE" id="PS51462"/>
    </source>
</evidence>
<evidence type="ECO:0000256" key="1">
    <source>
        <dbReference type="ARBA" id="ARBA00022801"/>
    </source>
</evidence>
<dbReference type="eggNOG" id="COG1051">
    <property type="taxonomic scope" value="Bacteria"/>
</dbReference>
<dbReference type="InterPro" id="IPR020084">
    <property type="entry name" value="NUDIX_hydrolase_CS"/>
</dbReference>
<dbReference type="PROSITE" id="PS00893">
    <property type="entry name" value="NUDIX_BOX"/>
    <property type="match status" value="1"/>
</dbReference>
<dbReference type="STRING" id="324925.Ppha_1227"/>
<dbReference type="Proteomes" id="UP000002724">
    <property type="component" value="Chromosome"/>
</dbReference>
<dbReference type="Gene3D" id="3.90.79.10">
    <property type="entry name" value="Nucleoside Triphosphate Pyrophosphohydrolase"/>
    <property type="match status" value="1"/>
</dbReference>
<dbReference type="GO" id="GO:0016787">
    <property type="term" value="F:hydrolase activity"/>
    <property type="evidence" value="ECO:0007669"/>
    <property type="project" value="UniProtKB-KW"/>
</dbReference>
<comment type="similarity">
    <text evidence="2">Belongs to the Nudix hydrolase family.</text>
</comment>
<dbReference type="EMBL" id="CP001110">
    <property type="protein sequence ID" value="ACF43499.1"/>
    <property type="molecule type" value="Genomic_DNA"/>
</dbReference>
<keyword evidence="1 2" id="KW-0378">Hydrolase</keyword>
<dbReference type="PRINTS" id="PR00502">
    <property type="entry name" value="NUDIXFAMILY"/>
</dbReference>
<dbReference type="PROSITE" id="PS51462">
    <property type="entry name" value="NUDIX"/>
    <property type="match status" value="1"/>
</dbReference>
<sequence>MIKARMYAGFLSVVVEIEQFPCAASIFFFRRLALIQRTCPAFHNLIYRMAKATVAAIITPDDDKRDTILLTKRSVPPFKGQWCLPGGHIDEYETAEEAVVREVEEETGLLFSDPVFLHFFNEVFPEHHFHAVALAFSGRGIGSIELKPDEVEEIAWFPLDEALTLPLAFNHLQIIRTYYSKILCG</sequence>
<dbReference type="InterPro" id="IPR000086">
    <property type="entry name" value="NUDIX_hydrolase_dom"/>
</dbReference>
<protein>
    <submittedName>
        <fullName evidence="4">NUDIX hydrolase</fullName>
    </submittedName>
</protein>
<evidence type="ECO:0000313" key="4">
    <source>
        <dbReference type="EMBL" id="ACF43499.1"/>
    </source>
</evidence>
<dbReference type="HOGENOM" id="CLU_037162_20_3_10"/>
<dbReference type="SUPFAM" id="SSF55811">
    <property type="entry name" value="Nudix"/>
    <property type="match status" value="1"/>
</dbReference>
<proteinExistence type="inferred from homology"/>
<name>B4SGT6_PELPB</name>
<evidence type="ECO:0000256" key="2">
    <source>
        <dbReference type="RuleBase" id="RU003476"/>
    </source>
</evidence>